<dbReference type="SUPFAM" id="SSF55031">
    <property type="entry name" value="Bacterial exopeptidase dimerisation domain"/>
    <property type="match status" value="1"/>
</dbReference>
<dbReference type="AlphaFoldDB" id="A0A3E2TWV7"/>
<organism evidence="10 11">
    <name type="scientific">Faecalibacterium prausnitzii</name>
    <dbReference type="NCBI Taxonomy" id="853"/>
    <lineage>
        <taxon>Bacteria</taxon>
        <taxon>Bacillati</taxon>
        <taxon>Bacillota</taxon>
        <taxon>Clostridia</taxon>
        <taxon>Eubacteriales</taxon>
        <taxon>Oscillospiraceae</taxon>
        <taxon>Faecalibacterium</taxon>
    </lineage>
</organism>
<comment type="cofactor">
    <cofactor evidence="1">
        <name>Mn(2+)</name>
        <dbReference type="ChEBI" id="CHEBI:29035"/>
    </cofactor>
</comment>
<feature type="binding site" evidence="7">
    <location>
        <position position="84"/>
    </location>
    <ligand>
        <name>Zn(2+)</name>
        <dbReference type="ChEBI" id="CHEBI:29105"/>
        <label>1</label>
    </ligand>
</feature>
<keyword evidence="6" id="KW-0464">Manganese</keyword>
<dbReference type="CDD" id="cd03884">
    <property type="entry name" value="M20_bAS"/>
    <property type="match status" value="1"/>
</dbReference>
<dbReference type="EMBL" id="QVER01000027">
    <property type="protein sequence ID" value="RGB85658.1"/>
    <property type="molecule type" value="Genomic_DNA"/>
</dbReference>
<reference evidence="10 11" key="1">
    <citation type="submission" date="2018-08" db="EMBL/GenBank/DDBJ databases">
        <title>A genome reference for cultivated species of the human gut microbiota.</title>
        <authorList>
            <person name="Zou Y."/>
            <person name="Xue W."/>
            <person name="Luo G."/>
        </authorList>
    </citation>
    <scope>NUCLEOTIDE SEQUENCE [LARGE SCALE GENOMIC DNA]</scope>
    <source>
        <strain evidence="10 11">AF32-8AC</strain>
    </source>
</reference>
<dbReference type="InterPro" id="IPR036264">
    <property type="entry name" value="Bact_exopeptidase_dim_dom"/>
</dbReference>
<evidence type="ECO:0000256" key="4">
    <source>
        <dbReference type="ARBA" id="ARBA00022723"/>
    </source>
</evidence>
<dbReference type="Pfam" id="PF07687">
    <property type="entry name" value="M20_dimer"/>
    <property type="match status" value="1"/>
</dbReference>
<dbReference type="PANTHER" id="PTHR32494:SF19">
    <property type="entry name" value="ALLANTOATE DEIMINASE-RELATED"/>
    <property type="match status" value="1"/>
</dbReference>
<evidence type="ECO:0000256" key="6">
    <source>
        <dbReference type="ARBA" id="ARBA00023211"/>
    </source>
</evidence>
<keyword evidence="4 7" id="KW-0479">Metal-binding</keyword>
<feature type="binding site" evidence="7">
    <location>
        <position position="95"/>
    </location>
    <ligand>
        <name>Zn(2+)</name>
        <dbReference type="ChEBI" id="CHEBI:29105"/>
        <label>1</label>
    </ligand>
</feature>
<evidence type="ECO:0000256" key="3">
    <source>
        <dbReference type="ARBA" id="ARBA00011738"/>
    </source>
</evidence>
<protein>
    <submittedName>
        <fullName evidence="10">Zn-dependent hydrolase</fullName>
    </submittedName>
</protein>
<evidence type="ECO:0000313" key="10">
    <source>
        <dbReference type="EMBL" id="RGB85658.1"/>
    </source>
</evidence>
<name>A0A3E2TWV7_9FIRM</name>
<feature type="binding site" evidence="7">
    <location>
        <position position="95"/>
    </location>
    <ligand>
        <name>Zn(2+)</name>
        <dbReference type="ChEBI" id="CHEBI:29105"/>
        <label>2</label>
    </ligand>
</feature>
<dbReference type="GO" id="GO:0016813">
    <property type="term" value="F:hydrolase activity, acting on carbon-nitrogen (but not peptide) bonds, in linear amidines"/>
    <property type="evidence" value="ECO:0007669"/>
    <property type="project" value="InterPro"/>
</dbReference>
<sequence length="421" mass="46308">MENYVSINSDRLWARLNEVGHIGSDPRGGISRFAWEPPYKEAVMLLIRWIKEAGLTARIDTVGNVFARLEGDDPHAPAVLSGSHFDTVPQGGCFDGLAGVMGALEALVAIKESGLPHKKPLEMVAFINEEASQFLGGTFGSKAICGMLPDDYAFHLRNRQTGQLLSDAMREFGMGLDPERLTESKIDPHAYCGFLEMHIEQGRYLLDADKPFSIVSCVAGIKQFYLHFHGTAAHAGGMAMSDRHDALAAAAAVISAVENLAKECSKDTRGTVGYISVLPCEHNIIPEDVTISVDFRETEDMKWEKLYTDLIEVTKQECAKRGLSWTVETTCDLRPAHCAPELIHILEEAAVGTGFEKDRMISFPAHDSMNMSRIMPMGMLFLRSSNGGLSHCPEEYTTRDDLVIGTQILTNALFIAANREN</sequence>
<comment type="subunit">
    <text evidence="3">Homodimer.</text>
</comment>
<dbReference type="Proteomes" id="UP000811365">
    <property type="component" value="Unassembled WGS sequence"/>
</dbReference>
<dbReference type="RefSeq" id="WP_158403916.1">
    <property type="nucleotide sequence ID" value="NZ_CP065376.1"/>
</dbReference>
<feature type="binding site" evidence="7">
    <location>
        <position position="198"/>
    </location>
    <ligand>
        <name>Zn(2+)</name>
        <dbReference type="ChEBI" id="CHEBI:29105"/>
        <label>1</label>
    </ligand>
</feature>
<proteinExistence type="inferred from homology"/>
<evidence type="ECO:0000313" key="11">
    <source>
        <dbReference type="Proteomes" id="UP000260991"/>
    </source>
</evidence>
<dbReference type="Gene3D" id="3.30.70.360">
    <property type="match status" value="1"/>
</dbReference>
<reference evidence="9" key="2">
    <citation type="submission" date="2021-02" db="EMBL/GenBank/DDBJ databases">
        <title>Infant gut strain persistence is associated with maternal origin, phylogeny, and functional potential including surface adhesion and iron acquisition.</title>
        <authorList>
            <person name="Lou Y.C."/>
        </authorList>
    </citation>
    <scope>NUCLEOTIDE SEQUENCE</scope>
    <source>
        <strain evidence="9">L2_039_000G1_dasL2_039_000G1_maxbin2.maxbin.077</strain>
    </source>
</reference>
<feature type="binding site" evidence="7">
    <location>
        <position position="391"/>
    </location>
    <ligand>
        <name>Zn(2+)</name>
        <dbReference type="ChEBI" id="CHEBI:29105"/>
        <label>2</label>
    </ligand>
</feature>
<comment type="similarity">
    <text evidence="2">Belongs to the peptidase M20 family.</text>
</comment>
<feature type="binding site" evidence="7">
    <location>
        <position position="130"/>
    </location>
    <ligand>
        <name>Zn(2+)</name>
        <dbReference type="ChEBI" id="CHEBI:29105"/>
        <label>2</label>
    </ligand>
</feature>
<dbReference type="SUPFAM" id="SSF53187">
    <property type="entry name" value="Zn-dependent exopeptidases"/>
    <property type="match status" value="1"/>
</dbReference>
<evidence type="ECO:0000256" key="7">
    <source>
        <dbReference type="PIRSR" id="PIRSR001235-1"/>
    </source>
</evidence>
<evidence type="ECO:0000256" key="1">
    <source>
        <dbReference type="ARBA" id="ARBA00001936"/>
    </source>
</evidence>
<accession>A0A3E2TWV7</accession>
<feature type="domain" description="Peptidase M20 dimerisation" evidence="8">
    <location>
        <begin position="220"/>
        <end position="319"/>
    </location>
</feature>
<dbReference type="InterPro" id="IPR002933">
    <property type="entry name" value="Peptidase_M20"/>
</dbReference>
<comment type="caution">
    <text evidence="10">The sequence shown here is derived from an EMBL/GenBank/DDBJ whole genome shotgun (WGS) entry which is preliminary data.</text>
</comment>
<evidence type="ECO:0000256" key="2">
    <source>
        <dbReference type="ARBA" id="ARBA00006153"/>
    </source>
</evidence>
<comment type="cofactor">
    <cofactor evidence="7">
        <name>Zn(2+)</name>
        <dbReference type="ChEBI" id="CHEBI:29105"/>
    </cofactor>
    <text evidence="7">Binds 2 Zn(2+) ions per subunit.</text>
</comment>
<dbReference type="NCBIfam" id="TIGR01879">
    <property type="entry name" value="hydantase"/>
    <property type="match status" value="1"/>
</dbReference>
<dbReference type="Pfam" id="PF01546">
    <property type="entry name" value="Peptidase_M20"/>
    <property type="match status" value="1"/>
</dbReference>
<keyword evidence="5 10" id="KW-0378">Hydrolase</keyword>
<dbReference type="GO" id="GO:0046872">
    <property type="term" value="F:metal ion binding"/>
    <property type="evidence" value="ECO:0007669"/>
    <property type="project" value="UniProtKB-KW"/>
</dbReference>
<evidence type="ECO:0000259" key="8">
    <source>
        <dbReference type="Pfam" id="PF07687"/>
    </source>
</evidence>
<dbReference type="InterPro" id="IPR011650">
    <property type="entry name" value="Peptidase_M20_dimer"/>
</dbReference>
<evidence type="ECO:0000313" key="9">
    <source>
        <dbReference type="EMBL" id="MBS6621881.1"/>
    </source>
</evidence>
<dbReference type="EMBL" id="JAGZYH010000022">
    <property type="protein sequence ID" value="MBS6621881.1"/>
    <property type="molecule type" value="Genomic_DNA"/>
</dbReference>
<dbReference type="Gene3D" id="3.40.630.10">
    <property type="entry name" value="Zn peptidases"/>
    <property type="match status" value="1"/>
</dbReference>
<dbReference type="InterPro" id="IPR010158">
    <property type="entry name" value="Amidase_Cbmase"/>
</dbReference>
<gene>
    <name evidence="10" type="ORF">DWZ46_13930</name>
    <name evidence="9" type="ORF">KH315_06950</name>
</gene>
<dbReference type="Proteomes" id="UP000260991">
    <property type="component" value="Unassembled WGS sequence"/>
</dbReference>
<dbReference type="PANTHER" id="PTHR32494">
    <property type="entry name" value="ALLANTOATE DEIMINASE-RELATED"/>
    <property type="match status" value="1"/>
</dbReference>
<keyword evidence="7" id="KW-0862">Zinc</keyword>
<dbReference type="PIRSF" id="PIRSF001235">
    <property type="entry name" value="Amidase_carbamoylase"/>
    <property type="match status" value="1"/>
</dbReference>
<evidence type="ECO:0000256" key="5">
    <source>
        <dbReference type="ARBA" id="ARBA00022801"/>
    </source>
</evidence>